<reference evidence="4 5" key="1">
    <citation type="submission" date="2023-01" db="EMBL/GenBank/DDBJ databases">
        <title>Analysis of 21 Apiospora genomes using comparative genomics revels a genus with tremendous synthesis potential of carbohydrate active enzymes and secondary metabolites.</title>
        <authorList>
            <person name="Sorensen T."/>
        </authorList>
    </citation>
    <scope>NUCLEOTIDE SEQUENCE [LARGE SCALE GENOMIC DNA]</scope>
    <source>
        <strain evidence="4 5">CBS 83171</strain>
    </source>
</reference>
<dbReference type="CDD" id="cd03048">
    <property type="entry name" value="GST_N_Ure2p_like"/>
    <property type="match status" value="1"/>
</dbReference>
<comment type="similarity">
    <text evidence="1">Belongs to the GST superfamily.</text>
</comment>
<dbReference type="InterPro" id="IPR010987">
    <property type="entry name" value="Glutathione-S-Trfase_C-like"/>
</dbReference>
<dbReference type="InterPro" id="IPR036282">
    <property type="entry name" value="Glutathione-S-Trfase_C_sf"/>
</dbReference>
<proteinExistence type="inferred from homology"/>
<sequence length="222" mass="25053">MVNTKPITVWSLGGSPNPWKAIIVLEELEVPYEVKRVAMTEPYISLNPNGRVPAIEDPNTGLTLWESGAIVEYLIETYDKSGKLSYPHGSPESHQCRAWSYFQCSGQGPYFGQLGWFGSHHAEKLPSAIERYKKEVTRVNGVIDAHLGKQGTEYVVGDKCTYADLMFVPYARCMNTIIAPDLDTTVHKRYTEWTERMYARPAVKKVLQAWDEAIALTTQEAH</sequence>
<dbReference type="SUPFAM" id="SSF47616">
    <property type="entry name" value="GST C-terminal domain-like"/>
    <property type="match status" value="1"/>
</dbReference>
<evidence type="ECO:0000313" key="5">
    <source>
        <dbReference type="Proteomes" id="UP001446871"/>
    </source>
</evidence>
<dbReference type="InterPro" id="IPR036249">
    <property type="entry name" value="Thioredoxin-like_sf"/>
</dbReference>
<evidence type="ECO:0000313" key="4">
    <source>
        <dbReference type="EMBL" id="KAK8060368.1"/>
    </source>
</evidence>
<name>A0ABR1UN75_9PEZI</name>
<comment type="caution">
    <text evidence="4">The sequence shown here is derived from an EMBL/GenBank/DDBJ whole genome shotgun (WGS) entry which is preliminary data.</text>
</comment>
<dbReference type="InterPro" id="IPR004045">
    <property type="entry name" value="Glutathione_S-Trfase_N"/>
</dbReference>
<dbReference type="SUPFAM" id="SSF52833">
    <property type="entry name" value="Thioredoxin-like"/>
    <property type="match status" value="1"/>
</dbReference>
<dbReference type="Pfam" id="PF02798">
    <property type="entry name" value="GST_N"/>
    <property type="match status" value="1"/>
</dbReference>
<feature type="domain" description="GST C-terminal" evidence="3">
    <location>
        <begin position="89"/>
        <end position="217"/>
    </location>
</feature>
<dbReference type="InterPro" id="IPR004046">
    <property type="entry name" value="GST_C"/>
</dbReference>
<protein>
    <submittedName>
        <fullName evidence="4">Glutathione S-transferase</fullName>
    </submittedName>
</protein>
<dbReference type="EMBL" id="JAQQWM010000006">
    <property type="protein sequence ID" value="KAK8060368.1"/>
    <property type="molecule type" value="Genomic_DNA"/>
</dbReference>
<dbReference type="PANTHER" id="PTHR44051">
    <property type="entry name" value="GLUTATHIONE S-TRANSFERASE-RELATED"/>
    <property type="match status" value="1"/>
</dbReference>
<evidence type="ECO:0000259" key="3">
    <source>
        <dbReference type="PROSITE" id="PS50405"/>
    </source>
</evidence>
<evidence type="ECO:0000256" key="1">
    <source>
        <dbReference type="ARBA" id="ARBA00007409"/>
    </source>
</evidence>
<dbReference type="PROSITE" id="PS50405">
    <property type="entry name" value="GST_CTER"/>
    <property type="match status" value="1"/>
</dbReference>
<dbReference type="PANTHER" id="PTHR44051:SF3">
    <property type="entry name" value="TRANSCRIPTIONAL REGULATOR URE2"/>
    <property type="match status" value="1"/>
</dbReference>
<dbReference type="SFLD" id="SFLDG00358">
    <property type="entry name" value="Main_(cytGST)"/>
    <property type="match status" value="1"/>
</dbReference>
<dbReference type="InterPro" id="IPR040079">
    <property type="entry name" value="Glutathione_S-Trfase"/>
</dbReference>
<dbReference type="Proteomes" id="UP001446871">
    <property type="component" value="Unassembled WGS sequence"/>
</dbReference>
<accession>A0ABR1UN75</accession>
<dbReference type="SFLD" id="SFLDS00019">
    <property type="entry name" value="Glutathione_Transferase_(cytos"/>
    <property type="match status" value="1"/>
</dbReference>
<dbReference type="PROSITE" id="PS50404">
    <property type="entry name" value="GST_NTER"/>
    <property type="match status" value="1"/>
</dbReference>
<dbReference type="Pfam" id="PF14497">
    <property type="entry name" value="GST_C_3"/>
    <property type="match status" value="1"/>
</dbReference>
<keyword evidence="5" id="KW-1185">Reference proteome</keyword>
<organism evidence="4 5">
    <name type="scientific">Apiospora saccharicola</name>
    <dbReference type="NCBI Taxonomy" id="335842"/>
    <lineage>
        <taxon>Eukaryota</taxon>
        <taxon>Fungi</taxon>
        <taxon>Dikarya</taxon>
        <taxon>Ascomycota</taxon>
        <taxon>Pezizomycotina</taxon>
        <taxon>Sordariomycetes</taxon>
        <taxon>Xylariomycetidae</taxon>
        <taxon>Amphisphaeriales</taxon>
        <taxon>Apiosporaceae</taxon>
        <taxon>Apiospora</taxon>
    </lineage>
</organism>
<gene>
    <name evidence="4" type="ORF">PG996_010298</name>
</gene>
<evidence type="ECO:0000259" key="2">
    <source>
        <dbReference type="PROSITE" id="PS50404"/>
    </source>
</evidence>
<feature type="domain" description="GST N-terminal" evidence="2">
    <location>
        <begin position="5"/>
        <end position="82"/>
    </location>
</feature>
<dbReference type="Gene3D" id="1.20.1050.130">
    <property type="match status" value="1"/>
</dbReference>